<dbReference type="InterPro" id="IPR005802">
    <property type="entry name" value="ADC_synth_comp_1"/>
</dbReference>
<dbReference type="PRINTS" id="PR00095">
    <property type="entry name" value="ANTSNTHASEI"/>
</dbReference>
<dbReference type="Proteomes" id="UP001596161">
    <property type="component" value="Unassembled WGS sequence"/>
</dbReference>
<dbReference type="InterPro" id="IPR015890">
    <property type="entry name" value="Chorismate_C"/>
</dbReference>
<accession>A0ABW0E742</accession>
<name>A0ABW0E742_9BACT</name>
<evidence type="ECO:0000256" key="1">
    <source>
        <dbReference type="ARBA" id="ARBA00013139"/>
    </source>
</evidence>
<dbReference type="NCBIfam" id="TIGR00553">
    <property type="entry name" value="pabB"/>
    <property type="match status" value="1"/>
</dbReference>
<dbReference type="EC" id="2.6.1.85" evidence="1"/>
<comment type="caution">
    <text evidence="6">The sequence shown here is derived from an EMBL/GenBank/DDBJ whole genome shotgun (WGS) entry which is preliminary data.</text>
</comment>
<dbReference type="InterPro" id="IPR019999">
    <property type="entry name" value="Anth_synth_I-like"/>
</dbReference>
<dbReference type="Gene3D" id="3.60.120.10">
    <property type="entry name" value="Anthranilate synthase"/>
    <property type="match status" value="1"/>
</dbReference>
<feature type="domain" description="Chorismate-utilising enzyme C-terminal" evidence="4">
    <location>
        <begin position="159"/>
        <end position="415"/>
    </location>
</feature>
<keyword evidence="6" id="KW-0032">Aminotransferase</keyword>
<evidence type="ECO:0000256" key="2">
    <source>
        <dbReference type="ARBA" id="ARBA00022679"/>
    </source>
</evidence>
<dbReference type="RefSeq" id="WP_378016545.1">
    <property type="nucleotide sequence ID" value="NZ_JBHSKT010000003.1"/>
</dbReference>
<dbReference type="PANTHER" id="PTHR11236:SF50">
    <property type="entry name" value="AMINODEOXYCHORISMATE SYNTHASE COMPONENT 1"/>
    <property type="match status" value="1"/>
</dbReference>
<dbReference type="GO" id="GO:0046820">
    <property type="term" value="F:4-amino-4-deoxychorismate synthase activity"/>
    <property type="evidence" value="ECO:0007669"/>
    <property type="project" value="UniProtKB-EC"/>
</dbReference>
<gene>
    <name evidence="6" type="primary">pabB</name>
    <name evidence="6" type="ORF">ACFPIB_06100</name>
</gene>
<dbReference type="Pfam" id="PF04715">
    <property type="entry name" value="Anth_synt_I_N"/>
    <property type="match status" value="1"/>
</dbReference>
<feature type="coiled-coil region" evidence="3">
    <location>
        <begin position="247"/>
        <end position="274"/>
    </location>
</feature>
<proteinExistence type="predicted"/>
<evidence type="ECO:0000256" key="3">
    <source>
        <dbReference type="SAM" id="Coils"/>
    </source>
</evidence>
<evidence type="ECO:0000313" key="7">
    <source>
        <dbReference type="Proteomes" id="UP001596161"/>
    </source>
</evidence>
<evidence type="ECO:0000259" key="5">
    <source>
        <dbReference type="Pfam" id="PF04715"/>
    </source>
</evidence>
<dbReference type="Pfam" id="PF00425">
    <property type="entry name" value="Chorismate_bind"/>
    <property type="match status" value="1"/>
</dbReference>
<keyword evidence="7" id="KW-1185">Reference proteome</keyword>
<organism evidence="6 7">
    <name type="scientific">Adhaeribacter terreus</name>
    <dbReference type="NCBI Taxonomy" id="529703"/>
    <lineage>
        <taxon>Bacteria</taxon>
        <taxon>Pseudomonadati</taxon>
        <taxon>Bacteroidota</taxon>
        <taxon>Cytophagia</taxon>
        <taxon>Cytophagales</taxon>
        <taxon>Hymenobacteraceae</taxon>
        <taxon>Adhaeribacter</taxon>
    </lineage>
</organism>
<evidence type="ECO:0000313" key="6">
    <source>
        <dbReference type="EMBL" id="MFC5270173.1"/>
    </source>
</evidence>
<protein>
    <recommendedName>
        <fullName evidence="1">aminodeoxychorismate synthase</fullName>
        <ecNumber evidence="1">2.6.1.85</ecNumber>
    </recommendedName>
</protein>
<dbReference type="InterPro" id="IPR006805">
    <property type="entry name" value="Anth_synth_I_N"/>
</dbReference>
<dbReference type="InterPro" id="IPR005801">
    <property type="entry name" value="ADC_synthase"/>
</dbReference>
<dbReference type="SUPFAM" id="SSF56322">
    <property type="entry name" value="ADC synthase"/>
    <property type="match status" value="1"/>
</dbReference>
<keyword evidence="3" id="KW-0175">Coiled coil</keyword>
<sequence length="429" mass="49115">MQEFHFSDLKITPEHFRRKALYWAEKFAQVAHFNGNEIPYLYDGFENLLAVSDVKTVAFSGKKVFEQLTEISASEKFLCGLFSYDLKNKIETLESHHEDFIGFPDAHFFEPEILLTFSEKTVSISTQKVECETILQQILTTEIPEIQPQQINWQSRTSEAKYLENVCHIQNHILEGDVYELNYTIEFFAENATVFPLALFEALNQKSPTPFAGFFKLNHSVLMCASPERFLKKEDRNLISQPIKGTIKRGKNDQEDAQLKNQLLNDEKERAENLMIVDLVRNDLSRSAETGSVKVEELFGIYGFQQVFQMISTITAQARPEENLATILQHTFPMGSMTGAPKISAMQLIEQYEDHRRGLYSGTIGYVKPNGDFDFNVVIRSLQYNAETKYLSYKVGSAITIDSVPEKEYQECLLKAKAIMEVLPHPTLP</sequence>
<reference evidence="7" key="1">
    <citation type="journal article" date="2019" name="Int. J. Syst. Evol. Microbiol.">
        <title>The Global Catalogue of Microorganisms (GCM) 10K type strain sequencing project: providing services to taxonomists for standard genome sequencing and annotation.</title>
        <authorList>
            <consortium name="The Broad Institute Genomics Platform"/>
            <consortium name="The Broad Institute Genome Sequencing Center for Infectious Disease"/>
            <person name="Wu L."/>
            <person name="Ma J."/>
        </authorList>
    </citation>
    <scope>NUCLEOTIDE SEQUENCE [LARGE SCALE GENOMIC DNA]</scope>
    <source>
        <strain evidence="7">KACC 12602</strain>
    </source>
</reference>
<feature type="domain" description="Anthranilate synthase component I N-terminal" evidence="5">
    <location>
        <begin position="75"/>
        <end position="120"/>
    </location>
</feature>
<evidence type="ECO:0000259" key="4">
    <source>
        <dbReference type="Pfam" id="PF00425"/>
    </source>
</evidence>
<keyword evidence="2 6" id="KW-0808">Transferase</keyword>
<dbReference type="EMBL" id="JBHSKT010000003">
    <property type="protein sequence ID" value="MFC5270173.1"/>
    <property type="molecule type" value="Genomic_DNA"/>
</dbReference>
<dbReference type="PANTHER" id="PTHR11236">
    <property type="entry name" value="AMINOBENZOATE/ANTHRANILATE SYNTHASE"/>
    <property type="match status" value="1"/>
</dbReference>